<accession>A0A975P698</accession>
<dbReference type="KEGG" id="gfu:KM031_09735"/>
<organism evidence="2 3">
    <name type="scientific">Gemmobacter fulvus</name>
    <dbReference type="NCBI Taxonomy" id="2840474"/>
    <lineage>
        <taxon>Bacteria</taxon>
        <taxon>Pseudomonadati</taxon>
        <taxon>Pseudomonadota</taxon>
        <taxon>Alphaproteobacteria</taxon>
        <taxon>Rhodobacterales</taxon>
        <taxon>Paracoccaceae</taxon>
        <taxon>Gemmobacter</taxon>
    </lineage>
</organism>
<dbReference type="Gene3D" id="3.90.820.10">
    <property type="entry name" value="Structural Genomics, Unknown Function 30-nov-00 1gh9 Mol_id"/>
    <property type="match status" value="1"/>
</dbReference>
<dbReference type="SUPFAM" id="SSF160582">
    <property type="entry name" value="MbtH-like"/>
    <property type="match status" value="1"/>
</dbReference>
<sequence length="67" mass="7382">MTQSITAEADWLVLHNAEGRWSVWPATYPLPAGWQAEGAPAPRAECLARIETLWADPRPLALRAVMA</sequence>
<dbReference type="Proteomes" id="UP000679352">
    <property type="component" value="Chromosome"/>
</dbReference>
<protein>
    <submittedName>
        <fullName evidence="2">MbtH family protein</fullName>
    </submittedName>
</protein>
<dbReference type="SMART" id="SM00923">
    <property type="entry name" value="MbtH"/>
    <property type="match status" value="1"/>
</dbReference>
<proteinExistence type="predicted"/>
<dbReference type="InterPro" id="IPR037407">
    <property type="entry name" value="MLP_fam"/>
</dbReference>
<dbReference type="InterPro" id="IPR038020">
    <property type="entry name" value="MbtH-like_sf"/>
</dbReference>
<dbReference type="EMBL" id="CP076361">
    <property type="protein sequence ID" value="QWK89156.1"/>
    <property type="molecule type" value="Genomic_DNA"/>
</dbReference>
<dbReference type="AlphaFoldDB" id="A0A975P698"/>
<name>A0A975P698_9RHOB</name>
<keyword evidence="3" id="KW-1185">Reference proteome</keyword>
<dbReference type="GO" id="GO:0019290">
    <property type="term" value="P:siderophore biosynthetic process"/>
    <property type="evidence" value="ECO:0007669"/>
    <property type="project" value="TreeGrafter"/>
</dbReference>
<dbReference type="RefSeq" id="WP_215505831.1">
    <property type="nucleotide sequence ID" value="NZ_CP076361.1"/>
</dbReference>
<dbReference type="PANTHER" id="PTHR38444:SF1">
    <property type="entry name" value="ENTEROBACTIN BIOSYNTHESIS PROTEIN YBDZ"/>
    <property type="match status" value="1"/>
</dbReference>
<reference evidence="2" key="1">
    <citation type="submission" date="2021-06" db="EMBL/GenBank/DDBJ databases">
        <title>Direct submission.</title>
        <authorList>
            <person name="Lee C.-S."/>
            <person name="Jin L."/>
        </authorList>
    </citation>
    <scope>NUCLEOTIDE SEQUENCE</scope>
    <source>
        <strain evidence="2">Con5</strain>
    </source>
</reference>
<dbReference type="PANTHER" id="PTHR38444">
    <property type="entry name" value="ENTEROBACTIN BIOSYNTHESIS PROTEIN YBDZ"/>
    <property type="match status" value="1"/>
</dbReference>
<dbReference type="GO" id="GO:0005829">
    <property type="term" value="C:cytosol"/>
    <property type="evidence" value="ECO:0007669"/>
    <property type="project" value="TreeGrafter"/>
</dbReference>
<evidence type="ECO:0000259" key="1">
    <source>
        <dbReference type="SMART" id="SM00923"/>
    </source>
</evidence>
<dbReference type="InterPro" id="IPR005153">
    <property type="entry name" value="MbtH-like_dom"/>
</dbReference>
<evidence type="ECO:0000313" key="3">
    <source>
        <dbReference type="Proteomes" id="UP000679352"/>
    </source>
</evidence>
<dbReference type="Pfam" id="PF03621">
    <property type="entry name" value="MbtH"/>
    <property type="match status" value="1"/>
</dbReference>
<feature type="domain" description="MbtH-like" evidence="1">
    <location>
        <begin position="7"/>
        <end position="52"/>
    </location>
</feature>
<gene>
    <name evidence="2" type="ORF">KM031_09735</name>
</gene>
<evidence type="ECO:0000313" key="2">
    <source>
        <dbReference type="EMBL" id="QWK89156.1"/>
    </source>
</evidence>